<gene>
    <name evidence="1" type="ORF">FO059_17195</name>
</gene>
<sequence>MEGSEPFRAAEAVSSGQVTRNFVRNKCMRILPGVYVRGGVPLTATRRAHAIAMWASSKPSGRCGVVLAGRSAAAFWGAKWIGDDERGACNSRHAVQALDDVDVYRDRLCEDDILTVRGVAITSPARTAFDLARRIPGDEAVIKVDAMYRTRSVHKRQLELYAQSRPRVHGARRASEVIALSAEGADSPQETRMRLAIVRAGFPPPESQIHVRTDDGSFSGYIDLGWRRWRVLLDYEGGGHTERAQLDKDVRRGNALHKDGWNWVRVRAHHLRGDGLVRFLRDVRDALLAAGADPGELPVL</sequence>
<dbReference type="Proteomes" id="UP000317344">
    <property type="component" value="Chromosome"/>
</dbReference>
<dbReference type="AlphaFoldDB" id="A0A516X7Y3"/>
<name>A0A516X7Y3_9ACTN</name>
<keyword evidence="2" id="KW-1185">Reference proteome</keyword>
<organism evidence="1 2">
    <name type="scientific">Tomitella fengzijianii</name>
    <dbReference type="NCBI Taxonomy" id="2597660"/>
    <lineage>
        <taxon>Bacteria</taxon>
        <taxon>Bacillati</taxon>
        <taxon>Actinomycetota</taxon>
        <taxon>Actinomycetes</taxon>
        <taxon>Mycobacteriales</taxon>
        <taxon>Tomitella</taxon>
    </lineage>
</organism>
<reference evidence="1 2" key="1">
    <citation type="submission" date="2019-07" db="EMBL/GenBank/DDBJ databases">
        <title>Tomitella cavernea sp. nov., an actinomycete isolated from soil.</title>
        <authorList>
            <person name="Cheng J."/>
        </authorList>
    </citation>
    <scope>NUCLEOTIDE SEQUENCE [LARGE SCALE GENOMIC DNA]</scope>
    <source>
        <strain evidence="1 2">HY188</strain>
    </source>
</reference>
<accession>A0A516X7Y3</accession>
<dbReference type="OrthoDB" id="5181611at2"/>
<reference evidence="1 2" key="2">
    <citation type="submission" date="2019-07" db="EMBL/GenBank/DDBJ databases">
        <authorList>
            <person name="Huang Y."/>
        </authorList>
    </citation>
    <scope>NUCLEOTIDE SEQUENCE [LARGE SCALE GENOMIC DNA]</scope>
    <source>
        <strain evidence="1 2">HY188</strain>
    </source>
</reference>
<proteinExistence type="predicted"/>
<dbReference type="RefSeq" id="WP_143910155.1">
    <property type="nucleotide sequence ID" value="NZ_CP041765.1"/>
</dbReference>
<evidence type="ECO:0000313" key="2">
    <source>
        <dbReference type="Proteomes" id="UP000317344"/>
    </source>
</evidence>
<dbReference type="EMBL" id="CP041765">
    <property type="protein sequence ID" value="QDQ98751.1"/>
    <property type="molecule type" value="Genomic_DNA"/>
</dbReference>
<dbReference type="KEGG" id="toy:FO059_17195"/>
<protein>
    <recommendedName>
        <fullName evidence="3">DUF559 domain-containing protein</fullName>
    </recommendedName>
</protein>
<evidence type="ECO:0000313" key="1">
    <source>
        <dbReference type="EMBL" id="QDQ98751.1"/>
    </source>
</evidence>
<evidence type="ECO:0008006" key="3">
    <source>
        <dbReference type="Google" id="ProtNLM"/>
    </source>
</evidence>